<accession>A0A7S1KTL5</accession>
<reference evidence="1" key="1">
    <citation type="submission" date="2021-01" db="EMBL/GenBank/DDBJ databases">
        <authorList>
            <person name="Corre E."/>
            <person name="Pelletier E."/>
            <person name="Niang G."/>
            <person name="Scheremetjew M."/>
            <person name="Finn R."/>
            <person name="Kale V."/>
            <person name="Holt S."/>
            <person name="Cochrane G."/>
            <person name="Meng A."/>
            <person name="Brown T."/>
            <person name="Cohen L."/>
        </authorList>
    </citation>
    <scope>NUCLEOTIDE SEQUENCE</scope>
    <source>
        <strain evidence="1">WS</strain>
    </source>
</reference>
<dbReference type="AlphaFoldDB" id="A0A7S1KTL5"/>
<proteinExistence type="predicted"/>
<sequence length="417" mass="48742">MTDDSAMMRFFSSSQSSFDKREGEFITTPKSQTTASLKSVSVVSLFHDFLQNHVSQRDSDHAGISSQPPPLTTRDRRRILRQFIREVPQHLLYWEPEDAHEIASILDLPLHQVRRCTVIGRVERRFGAPKKYISAEERALVREWARNLDSHKRNRKHESTHNRIGNVPLHLIKELKCSKQQLYDLWKWARQNPGEVNSTTKAKMREWLQENNKDPQSLTTMDREDLQQLTGWSRQQLYRQLQRLRDGNGVPITIESKRILQEWLRENGNRSPNKEERDLLQDLTGWTRQQLDSQITHRRQIPGEIGNMERLTVSTWIREHGFQRPNPEQRLNLVQLTGLSRTQVNSLITQEILSHQAGKMNESTKAIVRGWLQANNFGTPSTEDKKFLLEKTGWNTKQLASFLRRSIRAHKEAQDVA</sequence>
<name>A0A7S1KTL5_9EUKA</name>
<protein>
    <submittedName>
        <fullName evidence="1">Uncharacterized protein</fullName>
    </submittedName>
</protein>
<evidence type="ECO:0000313" key="1">
    <source>
        <dbReference type="EMBL" id="CAD9085507.1"/>
    </source>
</evidence>
<gene>
    <name evidence="1" type="ORF">PCOS0759_LOCUS8761</name>
</gene>
<organism evidence="1">
    <name type="scientific">Percolomonas cosmopolitus</name>
    <dbReference type="NCBI Taxonomy" id="63605"/>
    <lineage>
        <taxon>Eukaryota</taxon>
        <taxon>Discoba</taxon>
        <taxon>Heterolobosea</taxon>
        <taxon>Tetramitia</taxon>
        <taxon>Eutetramitia</taxon>
        <taxon>Percolomonadidae</taxon>
        <taxon>Percolomonas</taxon>
    </lineage>
</organism>
<dbReference type="EMBL" id="HBGD01010653">
    <property type="protein sequence ID" value="CAD9085507.1"/>
    <property type="molecule type" value="Transcribed_RNA"/>
</dbReference>